<dbReference type="Proteomes" id="UP000250780">
    <property type="component" value="Unassembled WGS sequence"/>
</dbReference>
<dbReference type="AlphaFoldDB" id="A0A2X1N8Y6"/>
<dbReference type="EMBL" id="UASD01000008">
    <property type="protein sequence ID" value="SPX11057.1"/>
    <property type="molecule type" value="Genomic_DNA"/>
</dbReference>
<gene>
    <name evidence="1" type="primary">yliB_2</name>
    <name evidence="1" type="ORF">NCTC9073_02375</name>
</gene>
<protein>
    <submittedName>
        <fullName evidence="1">Peptide transporter periplasmic-binding protein</fullName>
    </submittedName>
</protein>
<reference evidence="1 2" key="1">
    <citation type="submission" date="2018-06" db="EMBL/GenBank/DDBJ databases">
        <authorList>
            <consortium name="Pathogen Informatics"/>
            <person name="Doyle S."/>
        </authorList>
    </citation>
    <scope>NUCLEOTIDE SEQUENCE [LARGE SCALE GENOMIC DNA]</scope>
    <source>
        <strain evidence="1 2">NCTC9073</strain>
    </source>
</reference>
<evidence type="ECO:0000313" key="1">
    <source>
        <dbReference type="EMBL" id="SPX11057.1"/>
    </source>
</evidence>
<sequence length="52" mass="5379">MDAGQRAAEVEGKGQKESGVRMFYTGWSGFNRASGLGTIAAVCLAELATDAV</sequence>
<proteinExistence type="predicted"/>
<evidence type="ECO:0000313" key="2">
    <source>
        <dbReference type="Proteomes" id="UP000250780"/>
    </source>
</evidence>
<name>A0A2X1N8Y6_ECOLX</name>
<organism evidence="1 2">
    <name type="scientific">Escherichia coli</name>
    <dbReference type="NCBI Taxonomy" id="562"/>
    <lineage>
        <taxon>Bacteria</taxon>
        <taxon>Pseudomonadati</taxon>
        <taxon>Pseudomonadota</taxon>
        <taxon>Gammaproteobacteria</taxon>
        <taxon>Enterobacterales</taxon>
        <taxon>Enterobacteriaceae</taxon>
        <taxon>Escherichia</taxon>
    </lineage>
</organism>
<accession>A0A2X1N8Y6</accession>